<sequence length="313" mass="32243">MTLVVLLAPAELGRARTLPSPRRLCTSVAAALTELRRAPPAATLLLVDPAPDLDWADLREQLRPLRTRMIVAGGHAPPGVRQVPTLEAALPLLGRPAAPNGGPGPGDRPGAPVDAAPTTSHLTGTPLPATLLTVTPLTLIGASTGGPRALQDLLSGLRPRGAVVIAQHLSEGFSDNLTQWLGTLTSAPVLNPAPGEPLRPGTITVVSGTHVTLSGDTLRVHPGQPGREYLPSIDRLFQSGLTWRGPLNAVLLSGMGDDGAAGLAALHAAGARTAVQDPDSATVPSMPAQALARVRPSVLADPRGLRAFLERHA</sequence>
<dbReference type="Gene3D" id="3.40.50.180">
    <property type="entry name" value="Methylesterase CheB, C-terminal domain"/>
    <property type="match status" value="1"/>
</dbReference>
<feature type="active site" evidence="4">
    <location>
        <position position="258"/>
    </location>
</feature>
<comment type="caution">
    <text evidence="7">The sequence shown here is derived from an EMBL/GenBank/DDBJ whole genome shotgun (WGS) entry which is preliminary data.</text>
</comment>
<dbReference type="InterPro" id="IPR035909">
    <property type="entry name" value="CheB_C"/>
</dbReference>
<evidence type="ECO:0000256" key="5">
    <source>
        <dbReference type="SAM" id="MobiDB-lite"/>
    </source>
</evidence>
<dbReference type="OrthoDB" id="9793421at2"/>
<organism evidence="7 8">
    <name type="scientific">Deinococcus grandis</name>
    <dbReference type="NCBI Taxonomy" id="57498"/>
    <lineage>
        <taxon>Bacteria</taxon>
        <taxon>Thermotogati</taxon>
        <taxon>Deinococcota</taxon>
        <taxon>Deinococci</taxon>
        <taxon>Deinococcales</taxon>
        <taxon>Deinococcaceae</taxon>
        <taxon>Deinococcus</taxon>
    </lineage>
</organism>
<keyword evidence="8" id="KW-1185">Reference proteome</keyword>
<gene>
    <name evidence="7" type="ORF">DEIGR_200315</name>
</gene>
<dbReference type="SUPFAM" id="SSF52738">
    <property type="entry name" value="Methylesterase CheB, C-terminal domain"/>
    <property type="match status" value="1"/>
</dbReference>
<name>A0A124BS77_9DEIO</name>
<dbReference type="Pfam" id="PF01339">
    <property type="entry name" value="CheB_methylest"/>
    <property type="match status" value="1"/>
</dbReference>
<dbReference type="AlphaFoldDB" id="A0A124BS77"/>
<feature type="domain" description="CheB-type methylesterase" evidence="6">
    <location>
        <begin position="131"/>
        <end position="291"/>
    </location>
</feature>
<evidence type="ECO:0000313" key="8">
    <source>
        <dbReference type="Proteomes" id="UP000056209"/>
    </source>
</evidence>
<dbReference type="GO" id="GO:0008984">
    <property type="term" value="F:protein-glutamate methylesterase activity"/>
    <property type="evidence" value="ECO:0007669"/>
    <property type="project" value="UniProtKB-EC"/>
</dbReference>
<evidence type="ECO:0000256" key="1">
    <source>
        <dbReference type="ARBA" id="ARBA00022801"/>
    </source>
</evidence>
<dbReference type="EC" id="3.1.1.61" evidence="2"/>
<proteinExistence type="predicted"/>
<dbReference type="PANTHER" id="PTHR42872:SF6">
    <property type="entry name" value="PROTEIN-GLUTAMATE METHYLESTERASE_PROTEIN-GLUTAMINE GLUTAMINASE"/>
    <property type="match status" value="1"/>
</dbReference>
<dbReference type="RefSeq" id="WP_058979299.1">
    <property type="nucleotide sequence ID" value="NZ_BCMS01000002.1"/>
</dbReference>
<evidence type="ECO:0000256" key="2">
    <source>
        <dbReference type="ARBA" id="ARBA00039140"/>
    </source>
</evidence>
<dbReference type="GO" id="GO:0005737">
    <property type="term" value="C:cytoplasm"/>
    <property type="evidence" value="ECO:0007669"/>
    <property type="project" value="InterPro"/>
</dbReference>
<keyword evidence="4" id="KW-0145">Chemotaxis</keyword>
<feature type="region of interest" description="Disordered" evidence="5">
    <location>
        <begin position="93"/>
        <end position="127"/>
    </location>
</feature>
<evidence type="ECO:0000259" key="6">
    <source>
        <dbReference type="PROSITE" id="PS50122"/>
    </source>
</evidence>
<evidence type="ECO:0000313" key="7">
    <source>
        <dbReference type="EMBL" id="GAQ23460.1"/>
    </source>
</evidence>
<feature type="active site" evidence="4">
    <location>
        <position position="168"/>
    </location>
</feature>
<evidence type="ECO:0000256" key="3">
    <source>
        <dbReference type="ARBA" id="ARBA00048267"/>
    </source>
</evidence>
<dbReference type="PANTHER" id="PTHR42872">
    <property type="entry name" value="PROTEIN-GLUTAMATE METHYLESTERASE/PROTEIN-GLUTAMINE GLUTAMINASE"/>
    <property type="match status" value="1"/>
</dbReference>
<reference evidence="8" key="1">
    <citation type="submission" date="2015-11" db="EMBL/GenBank/DDBJ databases">
        <title>Draft Genome Sequence of the Radioresistant Bacterium Deinococcus grandis, Isolated from Freshwater Fish in Japan.</title>
        <authorList>
            <person name="Satoh K."/>
            <person name="Onodera T."/>
            <person name="Omoso K."/>
            <person name="Takeda-Yano K."/>
            <person name="Katayama T."/>
            <person name="Oono Y."/>
            <person name="Narumi I."/>
        </authorList>
    </citation>
    <scope>NUCLEOTIDE SEQUENCE [LARGE SCALE GENOMIC DNA]</scope>
    <source>
        <strain evidence="8">ATCC 43672</strain>
    </source>
</reference>
<dbReference type="InterPro" id="IPR000673">
    <property type="entry name" value="Sig_transdc_resp-reg_Me-estase"/>
</dbReference>
<feature type="active site" evidence="4">
    <location>
        <position position="143"/>
    </location>
</feature>
<protein>
    <recommendedName>
        <fullName evidence="2">protein-glutamate methylesterase</fullName>
        <ecNumber evidence="2">3.1.1.61</ecNumber>
    </recommendedName>
</protein>
<dbReference type="GO" id="GO:0000156">
    <property type="term" value="F:phosphorelay response regulator activity"/>
    <property type="evidence" value="ECO:0007669"/>
    <property type="project" value="InterPro"/>
</dbReference>
<keyword evidence="1 4" id="KW-0378">Hydrolase</keyword>
<comment type="catalytic activity">
    <reaction evidence="3">
        <text>[protein]-L-glutamate 5-O-methyl ester + H2O = L-glutamyl-[protein] + methanol + H(+)</text>
        <dbReference type="Rhea" id="RHEA:23236"/>
        <dbReference type="Rhea" id="RHEA-COMP:10208"/>
        <dbReference type="Rhea" id="RHEA-COMP:10311"/>
        <dbReference type="ChEBI" id="CHEBI:15377"/>
        <dbReference type="ChEBI" id="CHEBI:15378"/>
        <dbReference type="ChEBI" id="CHEBI:17790"/>
        <dbReference type="ChEBI" id="CHEBI:29973"/>
        <dbReference type="ChEBI" id="CHEBI:82795"/>
        <dbReference type="EC" id="3.1.1.61"/>
    </reaction>
</comment>
<feature type="compositionally biased region" description="Low complexity" evidence="5">
    <location>
        <begin position="108"/>
        <end position="127"/>
    </location>
</feature>
<dbReference type="GO" id="GO:0006935">
    <property type="term" value="P:chemotaxis"/>
    <property type="evidence" value="ECO:0007669"/>
    <property type="project" value="UniProtKB-UniRule"/>
</dbReference>
<dbReference type="EMBL" id="BCMS01000002">
    <property type="protein sequence ID" value="GAQ23460.1"/>
    <property type="molecule type" value="Genomic_DNA"/>
</dbReference>
<dbReference type="PROSITE" id="PS50122">
    <property type="entry name" value="CHEB"/>
    <property type="match status" value="1"/>
</dbReference>
<accession>A0A124BS77</accession>
<dbReference type="Proteomes" id="UP000056209">
    <property type="component" value="Unassembled WGS sequence"/>
</dbReference>
<evidence type="ECO:0000256" key="4">
    <source>
        <dbReference type="PROSITE-ProRule" id="PRU00050"/>
    </source>
</evidence>